<organism evidence="1 2">
    <name type="scientific">Cannabis sativa</name>
    <name type="common">Hemp</name>
    <name type="synonym">Marijuana</name>
    <dbReference type="NCBI Taxonomy" id="3483"/>
    <lineage>
        <taxon>Eukaryota</taxon>
        <taxon>Viridiplantae</taxon>
        <taxon>Streptophyta</taxon>
        <taxon>Embryophyta</taxon>
        <taxon>Tracheophyta</taxon>
        <taxon>Spermatophyta</taxon>
        <taxon>Magnoliopsida</taxon>
        <taxon>eudicotyledons</taxon>
        <taxon>Gunneridae</taxon>
        <taxon>Pentapetalae</taxon>
        <taxon>rosids</taxon>
        <taxon>fabids</taxon>
        <taxon>Rosales</taxon>
        <taxon>Cannabaceae</taxon>
        <taxon>Cannabis</taxon>
    </lineage>
</organism>
<dbReference type="AlphaFoldDB" id="A0A803QRW2"/>
<keyword evidence="2" id="KW-1185">Reference proteome</keyword>
<dbReference type="EnsemblPlants" id="evm.model.ctgX2.28">
    <property type="protein sequence ID" value="cds.evm.model.ctgX2.28"/>
    <property type="gene ID" value="evm.TU.ctgX2.28"/>
</dbReference>
<dbReference type="Proteomes" id="UP000596661">
    <property type="component" value="Unassembled WGS sequence"/>
</dbReference>
<name>A0A803QRW2_CANSA</name>
<evidence type="ECO:0000313" key="1">
    <source>
        <dbReference type="EnsemblPlants" id="cds.evm.model.ctgX2.28"/>
    </source>
</evidence>
<proteinExistence type="predicted"/>
<accession>A0A803QRW2</accession>
<sequence>PDLSQNPSPTFDPSLSLGDEEFLSGSLSRSKSWFGMGPAFRSGPGLVLLRQLVSSEVSQNCKWDQGPVPIQSKVGLESRVPVTVK</sequence>
<dbReference type="Gramene" id="evm.model.ctgX2.28">
    <property type="protein sequence ID" value="cds.evm.model.ctgX2.28"/>
    <property type="gene ID" value="evm.TU.ctgX2.28"/>
</dbReference>
<evidence type="ECO:0000313" key="2">
    <source>
        <dbReference type="Proteomes" id="UP000596661"/>
    </source>
</evidence>
<protein>
    <submittedName>
        <fullName evidence="1">Uncharacterized protein</fullName>
    </submittedName>
</protein>
<reference evidence="1" key="1">
    <citation type="submission" date="2021-03" db="UniProtKB">
        <authorList>
            <consortium name="EnsemblPlants"/>
        </authorList>
    </citation>
    <scope>IDENTIFICATION</scope>
</reference>